<evidence type="ECO:0000313" key="3">
    <source>
        <dbReference type="Proteomes" id="UP001627408"/>
    </source>
</evidence>
<name>A0ABW8UQA1_9RHOB</name>
<dbReference type="EMBL" id="JBHDIY010000002">
    <property type="protein sequence ID" value="MFL4468914.1"/>
    <property type="molecule type" value="Genomic_DNA"/>
</dbReference>
<accession>A0ABW8UQA1</accession>
<keyword evidence="1" id="KW-1133">Transmembrane helix</keyword>
<sequence>MIAEKAHAVTIYSGSYEATSVTTGGNDHTVWLPGLFSGVGAYWQFASGTGDFVVGAGNATAMLDGRIDNNGNSNLQFDLDIDLVLRNPNAPGGGGTKDGGIDGGLTPAERAALKSTWSFYDIQSATLTGVGVLDGLVMTMIGFPQAPGDIPFQLGESANDKNQGLGVSGWFSWRIDSQATNTNYVARPNGSSNSHGDININISAVPLPSAGLLLIGGVGALGAIRARRKKKAA</sequence>
<gene>
    <name evidence="2" type="ORF">ACERZ8_03145</name>
</gene>
<keyword evidence="3" id="KW-1185">Reference proteome</keyword>
<dbReference type="RefSeq" id="WP_407590662.1">
    <property type="nucleotide sequence ID" value="NZ_JBHDIY010000002.1"/>
</dbReference>
<reference evidence="2 3" key="1">
    <citation type="submission" date="2024-08" db="EMBL/GenBank/DDBJ databases">
        <title>Tateyamaria sp. nov., isolated from marine algae.</title>
        <authorList>
            <person name="Choi B.J."/>
            <person name="Kim J.M."/>
            <person name="Lee J.K."/>
            <person name="Choi D.G."/>
            <person name="Bayburt H."/>
            <person name="Baek J.H."/>
            <person name="Han D.M."/>
            <person name="Jeon C.O."/>
        </authorList>
    </citation>
    <scope>NUCLEOTIDE SEQUENCE [LARGE SCALE GENOMIC DNA]</scope>
    <source>
        <strain evidence="2 3">KMU-156</strain>
    </source>
</reference>
<evidence type="ECO:0000256" key="1">
    <source>
        <dbReference type="SAM" id="Phobius"/>
    </source>
</evidence>
<evidence type="ECO:0000313" key="2">
    <source>
        <dbReference type="EMBL" id="MFL4468914.1"/>
    </source>
</evidence>
<comment type="caution">
    <text evidence="2">The sequence shown here is derived from an EMBL/GenBank/DDBJ whole genome shotgun (WGS) entry which is preliminary data.</text>
</comment>
<feature type="transmembrane region" description="Helical" evidence="1">
    <location>
        <begin position="205"/>
        <end position="224"/>
    </location>
</feature>
<organism evidence="2 3">
    <name type="scientific">Tateyamaria armeniaca</name>
    <dbReference type="NCBI Taxonomy" id="2518930"/>
    <lineage>
        <taxon>Bacteria</taxon>
        <taxon>Pseudomonadati</taxon>
        <taxon>Pseudomonadota</taxon>
        <taxon>Alphaproteobacteria</taxon>
        <taxon>Rhodobacterales</taxon>
        <taxon>Roseobacteraceae</taxon>
        <taxon>Tateyamaria</taxon>
    </lineage>
</organism>
<dbReference type="InterPro" id="IPR022472">
    <property type="entry name" value="VPLPA-CTERM"/>
</dbReference>
<proteinExistence type="predicted"/>
<keyword evidence="1" id="KW-0812">Transmembrane</keyword>
<dbReference type="NCBIfam" id="TIGR03370">
    <property type="entry name" value="VPLPA-CTERM"/>
    <property type="match status" value="1"/>
</dbReference>
<dbReference type="Proteomes" id="UP001627408">
    <property type="component" value="Unassembled WGS sequence"/>
</dbReference>
<protein>
    <submittedName>
        <fullName evidence="2">VPLPA-CTERM sorting domain-containing protein</fullName>
    </submittedName>
</protein>
<keyword evidence="1" id="KW-0472">Membrane</keyword>